<keyword evidence="4" id="KW-0677">Repeat</keyword>
<evidence type="ECO:0000256" key="2">
    <source>
        <dbReference type="ARBA" id="ARBA00006991"/>
    </source>
</evidence>
<dbReference type="Proteomes" id="UP000095300">
    <property type="component" value="Unassembled WGS sequence"/>
</dbReference>
<dbReference type="VEuPathDB" id="VectorBase:SCAU000839"/>
<keyword evidence="10" id="KW-0539">Nucleus</keyword>
<keyword evidence="15" id="KW-1185">Reference proteome</keyword>
<dbReference type="FunFam" id="3.30.160.60:FF:001370">
    <property type="entry name" value="Zinc finger protein"/>
    <property type="match status" value="1"/>
</dbReference>
<dbReference type="STRING" id="35570.A0A1I8NP99"/>
<dbReference type="InterPro" id="IPR013087">
    <property type="entry name" value="Znf_C2H2_type"/>
</dbReference>
<feature type="domain" description="C2H2-type" evidence="13">
    <location>
        <begin position="276"/>
        <end position="304"/>
    </location>
</feature>
<protein>
    <recommendedName>
        <fullName evidence="13">C2H2-type domain-containing protein</fullName>
    </recommendedName>
</protein>
<evidence type="ECO:0000256" key="3">
    <source>
        <dbReference type="ARBA" id="ARBA00022723"/>
    </source>
</evidence>
<keyword evidence="6" id="KW-0862">Zinc</keyword>
<name>A0A1I8NP99_STOCA</name>
<feature type="domain" description="C2H2-type" evidence="13">
    <location>
        <begin position="305"/>
        <end position="332"/>
    </location>
</feature>
<dbReference type="Pfam" id="PF00096">
    <property type="entry name" value="zf-C2H2"/>
    <property type="match status" value="2"/>
</dbReference>
<accession>A0A1I8NP99</accession>
<evidence type="ECO:0000256" key="9">
    <source>
        <dbReference type="ARBA" id="ARBA00023163"/>
    </source>
</evidence>
<evidence type="ECO:0000256" key="12">
    <source>
        <dbReference type="SAM" id="MobiDB-lite"/>
    </source>
</evidence>
<dbReference type="PANTHER" id="PTHR24390:SF159">
    <property type="entry name" value="GROWTH FACTOR INDEPENDENT 1 TRANSCRIPTIONAL REPRESSOR"/>
    <property type="match status" value="1"/>
</dbReference>
<evidence type="ECO:0000256" key="1">
    <source>
        <dbReference type="ARBA" id="ARBA00004123"/>
    </source>
</evidence>
<feature type="compositionally biased region" description="Polar residues" evidence="12">
    <location>
        <begin position="468"/>
        <end position="479"/>
    </location>
</feature>
<organism evidence="14 15">
    <name type="scientific">Stomoxys calcitrans</name>
    <name type="common">Stable fly</name>
    <name type="synonym">Conops calcitrans</name>
    <dbReference type="NCBI Taxonomy" id="35570"/>
    <lineage>
        <taxon>Eukaryota</taxon>
        <taxon>Metazoa</taxon>
        <taxon>Ecdysozoa</taxon>
        <taxon>Arthropoda</taxon>
        <taxon>Hexapoda</taxon>
        <taxon>Insecta</taxon>
        <taxon>Pterygota</taxon>
        <taxon>Neoptera</taxon>
        <taxon>Endopterygota</taxon>
        <taxon>Diptera</taxon>
        <taxon>Brachycera</taxon>
        <taxon>Muscomorpha</taxon>
        <taxon>Muscoidea</taxon>
        <taxon>Muscidae</taxon>
        <taxon>Stomoxys</taxon>
    </lineage>
</organism>
<evidence type="ECO:0000256" key="5">
    <source>
        <dbReference type="ARBA" id="ARBA00022771"/>
    </source>
</evidence>
<dbReference type="PROSITE" id="PS50157">
    <property type="entry name" value="ZINC_FINGER_C2H2_2"/>
    <property type="match status" value="2"/>
</dbReference>
<dbReference type="PROSITE" id="PS00028">
    <property type="entry name" value="ZINC_FINGER_C2H2_1"/>
    <property type="match status" value="3"/>
</dbReference>
<keyword evidence="5 11" id="KW-0863">Zinc-finger</keyword>
<evidence type="ECO:0000313" key="14">
    <source>
        <dbReference type="EnsemblMetazoa" id="SCAU000839-PA"/>
    </source>
</evidence>
<keyword evidence="9" id="KW-0804">Transcription</keyword>
<proteinExistence type="inferred from homology"/>
<dbReference type="SUPFAM" id="SSF57667">
    <property type="entry name" value="beta-beta-alpha zinc fingers"/>
    <property type="match status" value="2"/>
</dbReference>
<dbReference type="GO" id="GO:0000978">
    <property type="term" value="F:RNA polymerase II cis-regulatory region sequence-specific DNA binding"/>
    <property type="evidence" value="ECO:0007669"/>
    <property type="project" value="TreeGrafter"/>
</dbReference>
<dbReference type="InterPro" id="IPR036236">
    <property type="entry name" value="Znf_C2H2_sf"/>
</dbReference>
<dbReference type="Gene3D" id="3.30.160.60">
    <property type="entry name" value="Classic Zinc Finger"/>
    <property type="match status" value="5"/>
</dbReference>
<dbReference type="AlphaFoldDB" id="A0A1I8NP99"/>
<dbReference type="GO" id="GO:0003700">
    <property type="term" value="F:DNA-binding transcription factor activity"/>
    <property type="evidence" value="ECO:0007669"/>
    <property type="project" value="TreeGrafter"/>
</dbReference>
<comment type="similarity">
    <text evidence="2">Belongs to the krueppel C2H2-type zinc-finger protein family.</text>
</comment>
<evidence type="ECO:0000256" key="11">
    <source>
        <dbReference type="PROSITE-ProRule" id="PRU00042"/>
    </source>
</evidence>
<evidence type="ECO:0000256" key="10">
    <source>
        <dbReference type="ARBA" id="ARBA00023242"/>
    </source>
</evidence>
<keyword evidence="8" id="KW-0238">DNA-binding</keyword>
<keyword evidence="3" id="KW-0479">Metal-binding</keyword>
<dbReference type="GO" id="GO:0005634">
    <property type="term" value="C:nucleus"/>
    <property type="evidence" value="ECO:0007669"/>
    <property type="project" value="UniProtKB-SubCell"/>
</dbReference>
<sequence>MMAGIEKEMSRETEIATDDLDSLIEYCPESPVCEEDCVTNIKNASPLPRIILVCGLCYRQYDLKEDLRGHMIEYHKCVPIDIKKETPERTKQTRAQEPQHVMSKEIQMPTTKNDVVLEENPPKPMEMKPVPFKDFRLILRKQMTLKCTATPSCLYKFETGAQREKHLNCHLQNANTFKCSICSMSLDNWRKCSAHLWKSHQMDVDLLKCPICEFKSHASALVWRHMRVHKKWRPRVLRSLKAVKEKRLKQMREASLPRVEETPKTSVRKNKYYSEKICEICERKFVNGKTLSKHIKTVHNKIKPFICNVCGKKTARKASLIIHMRQHTGEKPLQCKSCKFSTRDPSVLHKHQMRHNRDAAKLKCSLCDFSCIQANAYKHHMRLNHVESYKKIACDLCSYVTVNEDKLKAHKEDHRKGLIRNNEEASTRKVHKSNEASTDCFLPLESIDSLPHEPAVDTGGVTIPAPTEDSQFPTYFHTN</sequence>
<dbReference type="GO" id="GO:0008270">
    <property type="term" value="F:zinc ion binding"/>
    <property type="evidence" value="ECO:0007669"/>
    <property type="project" value="UniProtKB-KW"/>
</dbReference>
<keyword evidence="7" id="KW-0805">Transcription regulation</keyword>
<dbReference type="OrthoDB" id="6077919at2759"/>
<feature type="region of interest" description="Disordered" evidence="12">
    <location>
        <begin position="458"/>
        <end position="479"/>
    </location>
</feature>
<dbReference type="SMART" id="SM00355">
    <property type="entry name" value="ZnF_C2H2"/>
    <property type="match status" value="9"/>
</dbReference>
<dbReference type="PANTHER" id="PTHR24390">
    <property type="entry name" value="ZINC FINGER PROTEIN"/>
    <property type="match status" value="1"/>
</dbReference>
<evidence type="ECO:0000256" key="8">
    <source>
        <dbReference type="ARBA" id="ARBA00023125"/>
    </source>
</evidence>
<gene>
    <name evidence="14" type="primary">106091149</name>
</gene>
<reference evidence="14" key="1">
    <citation type="submission" date="2020-05" db="UniProtKB">
        <authorList>
            <consortium name="EnsemblMetazoa"/>
        </authorList>
    </citation>
    <scope>IDENTIFICATION</scope>
    <source>
        <strain evidence="14">USDA</strain>
    </source>
</reference>
<evidence type="ECO:0000313" key="15">
    <source>
        <dbReference type="Proteomes" id="UP000095300"/>
    </source>
</evidence>
<dbReference type="GO" id="GO:0006357">
    <property type="term" value="P:regulation of transcription by RNA polymerase II"/>
    <property type="evidence" value="ECO:0007669"/>
    <property type="project" value="TreeGrafter"/>
</dbReference>
<evidence type="ECO:0000259" key="13">
    <source>
        <dbReference type="PROSITE" id="PS50157"/>
    </source>
</evidence>
<evidence type="ECO:0000256" key="7">
    <source>
        <dbReference type="ARBA" id="ARBA00023015"/>
    </source>
</evidence>
<evidence type="ECO:0000256" key="6">
    <source>
        <dbReference type="ARBA" id="ARBA00022833"/>
    </source>
</evidence>
<dbReference type="EnsemblMetazoa" id="SCAU000839-RA">
    <property type="protein sequence ID" value="SCAU000839-PA"/>
    <property type="gene ID" value="SCAU000839"/>
</dbReference>
<comment type="subcellular location">
    <subcellularLocation>
        <location evidence="1">Nucleus</location>
    </subcellularLocation>
</comment>
<evidence type="ECO:0000256" key="4">
    <source>
        <dbReference type="ARBA" id="ARBA00022737"/>
    </source>
</evidence>